<dbReference type="PANTHER" id="PTHR32552">
    <property type="entry name" value="FERRICHROME IRON RECEPTOR-RELATED"/>
    <property type="match status" value="1"/>
</dbReference>
<dbReference type="InterPro" id="IPR039426">
    <property type="entry name" value="TonB-dep_rcpt-like"/>
</dbReference>
<keyword evidence="6" id="KW-0998">Cell outer membrane</keyword>
<dbReference type="InterPro" id="IPR036942">
    <property type="entry name" value="Beta-barrel_TonB_sf"/>
</dbReference>
<keyword evidence="2" id="KW-0813">Transport</keyword>
<proteinExistence type="predicted"/>
<evidence type="ECO:0000313" key="9">
    <source>
        <dbReference type="Proteomes" id="UP000740926"/>
    </source>
</evidence>
<evidence type="ECO:0000256" key="3">
    <source>
        <dbReference type="ARBA" id="ARBA00022692"/>
    </source>
</evidence>
<comment type="caution">
    <text evidence="8">The sequence shown here is derived from an EMBL/GenBank/DDBJ whole genome shotgun (WGS) entry which is preliminary data.</text>
</comment>
<dbReference type="PROSITE" id="PS52016">
    <property type="entry name" value="TONB_DEPENDENT_REC_3"/>
    <property type="match status" value="1"/>
</dbReference>
<evidence type="ECO:0000256" key="1">
    <source>
        <dbReference type="ARBA" id="ARBA00004571"/>
    </source>
</evidence>
<evidence type="ECO:0000313" key="8">
    <source>
        <dbReference type="EMBL" id="KAG1540565.1"/>
    </source>
</evidence>
<comment type="subcellular location">
    <subcellularLocation>
        <location evidence="1">Cell outer membrane</location>
        <topology evidence="1">Multi-pass membrane protein</topology>
    </subcellularLocation>
</comment>
<gene>
    <name evidence="8" type="ORF">G6F50_014345</name>
</gene>
<dbReference type="Pfam" id="PF00593">
    <property type="entry name" value="TonB_dep_Rec_b-barrel"/>
    <property type="match status" value="1"/>
</dbReference>
<keyword evidence="3" id="KW-0812">Transmembrane</keyword>
<sequence>MGVRTKGYELEMSGQLAEGWQVQGGFSHKIARQAGPKVTPLEPENQFSLHSSYRLRGAWQGLTMGGGARWQDSTFGEITNPATQAKVVHRTQPYWLLDAMARYEFNDRLSATLNVNNLLDKRYYTIFSCNVPAMPSSIAGVAVTAAGRTPALRRRCRFPGSAALRR</sequence>
<keyword evidence="9" id="KW-1185">Reference proteome</keyword>
<reference evidence="8 9" key="1">
    <citation type="journal article" date="2020" name="Microb. Genom.">
        <title>Genetic diversity of clinical and environmental Mucorales isolates obtained from an investigation of mucormycosis cases among solid organ transplant recipients.</title>
        <authorList>
            <person name="Nguyen M.H."/>
            <person name="Kaul D."/>
            <person name="Muto C."/>
            <person name="Cheng S.J."/>
            <person name="Richter R.A."/>
            <person name="Bruno V.M."/>
            <person name="Liu G."/>
            <person name="Beyhan S."/>
            <person name="Sundermann A.J."/>
            <person name="Mounaud S."/>
            <person name="Pasculle A.W."/>
            <person name="Nierman W.C."/>
            <person name="Driscoll E."/>
            <person name="Cumbie R."/>
            <person name="Clancy C.J."/>
            <person name="Dupont C.L."/>
        </authorList>
    </citation>
    <scope>NUCLEOTIDE SEQUENCE [LARGE SCALE GENOMIC DNA]</scope>
    <source>
        <strain evidence="8 9">GL24</strain>
    </source>
</reference>
<evidence type="ECO:0000256" key="5">
    <source>
        <dbReference type="ARBA" id="ARBA00023136"/>
    </source>
</evidence>
<dbReference type="SUPFAM" id="SSF56935">
    <property type="entry name" value="Porins"/>
    <property type="match status" value="1"/>
</dbReference>
<dbReference type="PANTHER" id="PTHR32552:SF74">
    <property type="entry name" value="HYDROXAMATE SIDEROPHORE RECEPTOR FHUE"/>
    <property type="match status" value="1"/>
</dbReference>
<protein>
    <recommendedName>
        <fullName evidence="7">TonB-dependent receptor-like beta-barrel domain-containing protein</fullName>
    </recommendedName>
</protein>
<dbReference type="AlphaFoldDB" id="A0A9P6Y6Z5"/>
<keyword evidence="5" id="KW-0472">Membrane</keyword>
<dbReference type="Proteomes" id="UP000740926">
    <property type="component" value="Unassembled WGS sequence"/>
</dbReference>
<evidence type="ECO:0000259" key="7">
    <source>
        <dbReference type="Pfam" id="PF00593"/>
    </source>
</evidence>
<evidence type="ECO:0000256" key="6">
    <source>
        <dbReference type="ARBA" id="ARBA00023237"/>
    </source>
</evidence>
<feature type="domain" description="TonB-dependent receptor-like beta-barrel" evidence="7">
    <location>
        <begin position="3"/>
        <end position="118"/>
    </location>
</feature>
<evidence type="ECO:0000256" key="2">
    <source>
        <dbReference type="ARBA" id="ARBA00022448"/>
    </source>
</evidence>
<dbReference type="GO" id="GO:0015344">
    <property type="term" value="F:siderophore uptake transmembrane transporter activity"/>
    <property type="evidence" value="ECO:0007669"/>
    <property type="project" value="TreeGrafter"/>
</dbReference>
<evidence type="ECO:0000256" key="4">
    <source>
        <dbReference type="ARBA" id="ARBA00023077"/>
    </source>
</evidence>
<dbReference type="EMBL" id="JAANIU010006708">
    <property type="protein sequence ID" value="KAG1540565.1"/>
    <property type="molecule type" value="Genomic_DNA"/>
</dbReference>
<dbReference type="InterPro" id="IPR000531">
    <property type="entry name" value="Beta-barrel_TonB"/>
</dbReference>
<organism evidence="8 9">
    <name type="scientific">Rhizopus delemar</name>
    <dbReference type="NCBI Taxonomy" id="936053"/>
    <lineage>
        <taxon>Eukaryota</taxon>
        <taxon>Fungi</taxon>
        <taxon>Fungi incertae sedis</taxon>
        <taxon>Mucoromycota</taxon>
        <taxon>Mucoromycotina</taxon>
        <taxon>Mucoromycetes</taxon>
        <taxon>Mucorales</taxon>
        <taxon>Mucorineae</taxon>
        <taxon>Rhizopodaceae</taxon>
        <taxon>Rhizopus</taxon>
    </lineage>
</organism>
<accession>A0A9P6Y6Z5</accession>
<keyword evidence="4" id="KW-0798">TonB box</keyword>
<dbReference type="Gene3D" id="2.40.170.20">
    <property type="entry name" value="TonB-dependent receptor, beta-barrel domain"/>
    <property type="match status" value="1"/>
</dbReference>
<name>A0A9P6Y6Z5_9FUNG</name>